<dbReference type="Proteomes" id="UP001209540">
    <property type="component" value="Unassembled WGS sequence"/>
</dbReference>
<sequence>MTTSKYQESIKDLASTDDAKRLKALRFIKNSVIGNKTKKDLYIQLGVVQKLVEYLSLLDATSYLLKIQAATILGSIAYGKDENVNEVVSAGAIGPLLDALALRRNVPVIDAIREKRKLLEAVTRALKSIFTCPRTPKDDIFTKRR</sequence>
<name>A0AAD5JYH7_9FUNG</name>
<proteinExistence type="predicted"/>
<evidence type="ECO:0000256" key="1">
    <source>
        <dbReference type="ARBA" id="ARBA00004123"/>
    </source>
</evidence>
<dbReference type="GO" id="GO:0034657">
    <property type="term" value="C:GID complex"/>
    <property type="evidence" value="ECO:0007669"/>
    <property type="project" value="TreeGrafter"/>
</dbReference>
<dbReference type="PANTHER" id="PTHR15651">
    <property type="entry name" value="ARMADILLO REPEAT-CONTAINING PROTEIN 8"/>
    <property type="match status" value="1"/>
</dbReference>
<reference evidence="6" key="1">
    <citation type="journal article" date="2022" name="IScience">
        <title>Evolution of zygomycete secretomes and the origins of terrestrial fungal ecologies.</title>
        <authorList>
            <person name="Chang Y."/>
            <person name="Wang Y."/>
            <person name="Mondo S."/>
            <person name="Ahrendt S."/>
            <person name="Andreopoulos W."/>
            <person name="Barry K."/>
            <person name="Beard J."/>
            <person name="Benny G.L."/>
            <person name="Blankenship S."/>
            <person name="Bonito G."/>
            <person name="Cuomo C."/>
            <person name="Desiro A."/>
            <person name="Gervers K.A."/>
            <person name="Hundley H."/>
            <person name="Kuo A."/>
            <person name="LaButti K."/>
            <person name="Lang B.F."/>
            <person name="Lipzen A."/>
            <person name="O'Donnell K."/>
            <person name="Pangilinan J."/>
            <person name="Reynolds N."/>
            <person name="Sandor L."/>
            <person name="Smith M.E."/>
            <person name="Tsang A."/>
            <person name="Grigoriev I.V."/>
            <person name="Stajich J.E."/>
            <person name="Spatafora J.W."/>
        </authorList>
    </citation>
    <scope>NUCLEOTIDE SEQUENCE</scope>
    <source>
        <strain evidence="6">RSA 2281</strain>
    </source>
</reference>
<dbReference type="GO" id="GO:0005737">
    <property type="term" value="C:cytoplasm"/>
    <property type="evidence" value="ECO:0007669"/>
    <property type="project" value="UniProtKB-SubCell"/>
</dbReference>
<keyword evidence="4" id="KW-0677">Repeat</keyword>
<evidence type="ECO:0000256" key="5">
    <source>
        <dbReference type="ARBA" id="ARBA00023242"/>
    </source>
</evidence>
<dbReference type="SUPFAM" id="SSF48371">
    <property type="entry name" value="ARM repeat"/>
    <property type="match status" value="1"/>
</dbReference>
<dbReference type="GO" id="GO:0043161">
    <property type="term" value="P:proteasome-mediated ubiquitin-dependent protein catabolic process"/>
    <property type="evidence" value="ECO:0007669"/>
    <property type="project" value="TreeGrafter"/>
</dbReference>
<comment type="subcellular location">
    <subcellularLocation>
        <location evidence="2">Cytoplasm</location>
    </subcellularLocation>
    <subcellularLocation>
        <location evidence="1">Nucleus</location>
    </subcellularLocation>
</comment>
<keyword evidence="3" id="KW-0963">Cytoplasm</keyword>
<gene>
    <name evidence="6" type="ORF">BDA99DRAFT_250892</name>
</gene>
<comment type="caution">
    <text evidence="6">The sequence shown here is derived from an EMBL/GenBank/DDBJ whole genome shotgun (WGS) entry which is preliminary data.</text>
</comment>
<dbReference type="InterPro" id="IPR011989">
    <property type="entry name" value="ARM-like"/>
</dbReference>
<evidence type="ECO:0000256" key="3">
    <source>
        <dbReference type="ARBA" id="ARBA00022490"/>
    </source>
</evidence>
<evidence type="ECO:0000256" key="4">
    <source>
        <dbReference type="ARBA" id="ARBA00022737"/>
    </source>
</evidence>
<evidence type="ECO:0000313" key="6">
    <source>
        <dbReference type="EMBL" id="KAI9247986.1"/>
    </source>
</evidence>
<dbReference type="PANTHER" id="PTHR15651:SF7">
    <property type="entry name" value="ARMADILLO REPEAT-CONTAINING PROTEIN 8"/>
    <property type="match status" value="1"/>
</dbReference>
<keyword evidence="5" id="KW-0539">Nucleus</keyword>
<dbReference type="AlphaFoldDB" id="A0AAD5JYH7"/>
<organism evidence="6 7">
    <name type="scientific">Phascolomyces articulosus</name>
    <dbReference type="NCBI Taxonomy" id="60185"/>
    <lineage>
        <taxon>Eukaryota</taxon>
        <taxon>Fungi</taxon>
        <taxon>Fungi incertae sedis</taxon>
        <taxon>Mucoromycota</taxon>
        <taxon>Mucoromycotina</taxon>
        <taxon>Mucoromycetes</taxon>
        <taxon>Mucorales</taxon>
        <taxon>Lichtheimiaceae</taxon>
        <taxon>Phascolomyces</taxon>
    </lineage>
</organism>
<dbReference type="Gene3D" id="1.25.10.10">
    <property type="entry name" value="Leucine-rich Repeat Variant"/>
    <property type="match status" value="1"/>
</dbReference>
<reference evidence="6" key="2">
    <citation type="submission" date="2023-02" db="EMBL/GenBank/DDBJ databases">
        <authorList>
            <consortium name="DOE Joint Genome Institute"/>
            <person name="Mondo S.J."/>
            <person name="Chang Y."/>
            <person name="Wang Y."/>
            <person name="Ahrendt S."/>
            <person name="Andreopoulos W."/>
            <person name="Barry K."/>
            <person name="Beard J."/>
            <person name="Benny G.L."/>
            <person name="Blankenship S."/>
            <person name="Bonito G."/>
            <person name="Cuomo C."/>
            <person name="Desiro A."/>
            <person name="Gervers K.A."/>
            <person name="Hundley H."/>
            <person name="Kuo A."/>
            <person name="LaButti K."/>
            <person name="Lang B.F."/>
            <person name="Lipzen A."/>
            <person name="O'Donnell K."/>
            <person name="Pangilinan J."/>
            <person name="Reynolds N."/>
            <person name="Sandor L."/>
            <person name="Smith M.W."/>
            <person name="Tsang A."/>
            <person name="Grigoriev I.V."/>
            <person name="Stajich J.E."/>
            <person name="Spatafora J.W."/>
        </authorList>
    </citation>
    <scope>NUCLEOTIDE SEQUENCE</scope>
    <source>
        <strain evidence="6">RSA 2281</strain>
    </source>
</reference>
<dbReference type="GO" id="GO:0005634">
    <property type="term" value="C:nucleus"/>
    <property type="evidence" value="ECO:0007669"/>
    <property type="project" value="UniProtKB-SubCell"/>
</dbReference>
<evidence type="ECO:0000256" key="2">
    <source>
        <dbReference type="ARBA" id="ARBA00004496"/>
    </source>
</evidence>
<protein>
    <submittedName>
        <fullName evidence="6">Uncharacterized protein</fullName>
    </submittedName>
</protein>
<accession>A0AAD5JYH7</accession>
<keyword evidence="7" id="KW-1185">Reference proteome</keyword>
<dbReference type="InterPro" id="IPR038739">
    <property type="entry name" value="ARMC8/Vid28"/>
</dbReference>
<dbReference type="EMBL" id="JAIXMP010000040">
    <property type="protein sequence ID" value="KAI9247986.1"/>
    <property type="molecule type" value="Genomic_DNA"/>
</dbReference>
<dbReference type="InterPro" id="IPR016024">
    <property type="entry name" value="ARM-type_fold"/>
</dbReference>
<evidence type="ECO:0000313" key="7">
    <source>
        <dbReference type="Proteomes" id="UP001209540"/>
    </source>
</evidence>